<keyword evidence="2" id="KW-1185">Reference proteome</keyword>
<evidence type="ECO:0000313" key="1">
    <source>
        <dbReference type="EMBL" id="RXS97751.1"/>
    </source>
</evidence>
<reference evidence="1 2" key="1">
    <citation type="journal article" date="2016" name="Int. J. Syst. Evol. Microbiol.">
        <title>Acidipila dinghuensis sp. nov., an acidobacterium isolated from forest soil.</title>
        <authorList>
            <person name="Jiang Y.W."/>
            <person name="Wang J."/>
            <person name="Chen M.H."/>
            <person name="Lv Y.Y."/>
            <person name="Qiu L.H."/>
        </authorList>
    </citation>
    <scope>NUCLEOTIDE SEQUENCE [LARGE SCALE GENOMIC DNA]</scope>
    <source>
        <strain evidence="1 2">DHOF10</strain>
    </source>
</reference>
<dbReference type="RefSeq" id="WP_129207530.1">
    <property type="nucleotide sequence ID" value="NZ_BMGU01000001.1"/>
</dbReference>
<gene>
    <name evidence="1" type="ORF">ESZ00_07780</name>
</gene>
<sequence length="149" mass="15628">MDLSTQLPNSYSLQVATTLLRACGGAAATLLMPPATGDTTDAGQLGIDAPNFQSLVLTPSVFRKIRATMSEGQPAKYELLIAAAAIANATNTLQLASTDTLFAMAAGVVVDGKLYLIEATGVSENLGEAYLYRLLLRESTAEWPMQSGT</sequence>
<accession>A0A4Q1SJE0</accession>
<dbReference type="AlphaFoldDB" id="A0A4Q1SJE0"/>
<organism evidence="1 2">
    <name type="scientific">Silvibacterium dinghuense</name>
    <dbReference type="NCBI Taxonomy" id="1560006"/>
    <lineage>
        <taxon>Bacteria</taxon>
        <taxon>Pseudomonadati</taxon>
        <taxon>Acidobacteriota</taxon>
        <taxon>Terriglobia</taxon>
        <taxon>Terriglobales</taxon>
        <taxon>Acidobacteriaceae</taxon>
        <taxon>Silvibacterium</taxon>
    </lineage>
</organism>
<protein>
    <submittedName>
        <fullName evidence="1">Uncharacterized protein</fullName>
    </submittedName>
</protein>
<proteinExistence type="predicted"/>
<dbReference type="EMBL" id="SDMK01000001">
    <property type="protein sequence ID" value="RXS97751.1"/>
    <property type="molecule type" value="Genomic_DNA"/>
</dbReference>
<evidence type="ECO:0000313" key="2">
    <source>
        <dbReference type="Proteomes" id="UP000290253"/>
    </source>
</evidence>
<name>A0A4Q1SJE0_9BACT</name>
<dbReference type="Proteomes" id="UP000290253">
    <property type="component" value="Unassembled WGS sequence"/>
</dbReference>
<dbReference type="OrthoDB" id="121322at2"/>
<comment type="caution">
    <text evidence="1">The sequence shown here is derived from an EMBL/GenBank/DDBJ whole genome shotgun (WGS) entry which is preliminary data.</text>
</comment>